<evidence type="ECO:0000256" key="2">
    <source>
        <dbReference type="ARBA" id="ARBA00023015"/>
    </source>
</evidence>
<dbReference type="PANTHER" id="PTHR30419:SF28">
    <property type="entry name" value="HTH-TYPE TRANSCRIPTIONAL REGULATOR BSDA"/>
    <property type="match status" value="1"/>
</dbReference>
<accession>A0A6N7IZ28</accession>
<dbReference type="GO" id="GO:0003677">
    <property type="term" value="F:DNA binding"/>
    <property type="evidence" value="ECO:0007669"/>
    <property type="project" value="UniProtKB-KW"/>
</dbReference>
<organism evidence="6 7">
    <name type="scientific">Candidatus Weimeria bifida</name>
    <dbReference type="NCBI Taxonomy" id="2599074"/>
    <lineage>
        <taxon>Bacteria</taxon>
        <taxon>Bacillati</taxon>
        <taxon>Bacillota</taxon>
        <taxon>Clostridia</taxon>
        <taxon>Lachnospirales</taxon>
        <taxon>Lachnospiraceae</taxon>
        <taxon>Candidatus Weimeria</taxon>
    </lineage>
</organism>
<dbReference type="SUPFAM" id="SSF53850">
    <property type="entry name" value="Periplasmic binding protein-like II"/>
    <property type="match status" value="1"/>
</dbReference>
<name>A0A6N7IZ28_9FIRM</name>
<dbReference type="InterPro" id="IPR036388">
    <property type="entry name" value="WH-like_DNA-bd_sf"/>
</dbReference>
<dbReference type="SUPFAM" id="SSF46785">
    <property type="entry name" value="Winged helix' DNA-binding domain"/>
    <property type="match status" value="1"/>
</dbReference>
<sequence length="289" mass="32084">MNISQYKLLLDIAETKNLTKTAENFGYTQPGVSHIIKSMEKEIGFSLIVREKYGVTLTKSAESLIPVMKNVVKENDKLEQMISSINGLESGLITIGTYSSIAIHILPHLLNSFRSQHPNLDVSIKEGGVDQILAGLSDRSIDIAFLSDVSKDITFIPFRDDPMVAVLPKDYPVDDPDKFDIHNFDKETFIISADGNDADIHNALNDSGVSPVFKYTVLDDRTVMAMVENHMGISILSKLIVKGFEDRLKIIPLDPPYRRRLGMGILSYDSLSPAAKILINFSKKVLLSS</sequence>
<dbReference type="InterPro" id="IPR050950">
    <property type="entry name" value="HTH-type_LysR_regulators"/>
</dbReference>
<evidence type="ECO:0000256" key="1">
    <source>
        <dbReference type="ARBA" id="ARBA00009437"/>
    </source>
</evidence>
<evidence type="ECO:0000313" key="7">
    <source>
        <dbReference type="Proteomes" id="UP000460257"/>
    </source>
</evidence>
<dbReference type="CDD" id="cd05466">
    <property type="entry name" value="PBP2_LTTR_substrate"/>
    <property type="match status" value="1"/>
</dbReference>
<proteinExistence type="inferred from homology"/>
<dbReference type="Pfam" id="PF00126">
    <property type="entry name" value="HTH_1"/>
    <property type="match status" value="1"/>
</dbReference>
<feature type="domain" description="HTH lysR-type" evidence="5">
    <location>
        <begin position="1"/>
        <end position="58"/>
    </location>
</feature>
<dbReference type="Proteomes" id="UP000460257">
    <property type="component" value="Unassembled WGS sequence"/>
</dbReference>
<dbReference type="EMBL" id="VOGC01000002">
    <property type="protein sequence ID" value="MQN00998.1"/>
    <property type="molecule type" value="Genomic_DNA"/>
</dbReference>
<dbReference type="Pfam" id="PF03466">
    <property type="entry name" value="LysR_substrate"/>
    <property type="match status" value="1"/>
</dbReference>
<dbReference type="GO" id="GO:0005829">
    <property type="term" value="C:cytosol"/>
    <property type="evidence" value="ECO:0007669"/>
    <property type="project" value="TreeGrafter"/>
</dbReference>
<dbReference type="Gene3D" id="3.40.190.10">
    <property type="entry name" value="Periplasmic binding protein-like II"/>
    <property type="match status" value="2"/>
</dbReference>
<comment type="similarity">
    <text evidence="1">Belongs to the LysR transcriptional regulatory family.</text>
</comment>
<dbReference type="PANTHER" id="PTHR30419">
    <property type="entry name" value="HTH-TYPE TRANSCRIPTIONAL REGULATOR YBHD"/>
    <property type="match status" value="1"/>
</dbReference>
<protein>
    <submittedName>
        <fullName evidence="6">LysR family transcriptional regulator</fullName>
    </submittedName>
</protein>
<evidence type="ECO:0000256" key="4">
    <source>
        <dbReference type="ARBA" id="ARBA00023163"/>
    </source>
</evidence>
<keyword evidence="2" id="KW-0805">Transcription regulation</keyword>
<dbReference type="Gene3D" id="1.10.10.10">
    <property type="entry name" value="Winged helix-like DNA-binding domain superfamily/Winged helix DNA-binding domain"/>
    <property type="match status" value="1"/>
</dbReference>
<keyword evidence="7" id="KW-1185">Reference proteome</keyword>
<dbReference type="PROSITE" id="PS50931">
    <property type="entry name" value="HTH_LYSR"/>
    <property type="match status" value="1"/>
</dbReference>
<dbReference type="InterPro" id="IPR005119">
    <property type="entry name" value="LysR_subst-bd"/>
</dbReference>
<dbReference type="AlphaFoldDB" id="A0A6N7IZ28"/>
<gene>
    <name evidence="6" type="ORF">FRC54_03260</name>
</gene>
<comment type="caution">
    <text evidence="6">The sequence shown here is derived from an EMBL/GenBank/DDBJ whole genome shotgun (WGS) entry which is preliminary data.</text>
</comment>
<keyword evidence="3" id="KW-0238">DNA-binding</keyword>
<dbReference type="GO" id="GO:0003700">
    <property type="term" value="F:DNA-binding transcription factor activity"/>
    <property type="evidence" value="ECO:0007669"/>
    <property type="project" value="InterPro"/>
</dbReference>
<dbReference type="InterPro" id="IPR036390">
    <property type="entry name" value="WH_DNA-bd_sf"/>
</dbReference>
<evidence type="ECO:0000313" key="6">
    <source>
        <dbReference type="EMBL" id="MQN00998.1"/>
    </source>
</evidence>
<evidence type="ECO:0000259" key="5">
    <source>
        <dbReference type="PROSITE" id="PS50931"/>
    </source>
</evidence>
<evidence type="ECO:0000256" key="3">
    <source>
        <dbReference type="ARBA" id="ARBA00023125"/>
    </source>
</evidence>
<keyword evidence="4" id="KW-0804">Transcription</keyword>
<reference evidence="6" key="1">
    <citation type="journal article" date="2020" name="Appl. Environ. Microbiol.">
        <title>Medium-Chain Fatty Acid Synthesis by 'Candidatus Weimeria bifida' gen. nov., sp. nov., and 'Candidatus Pseudoramibacter fermentans' sp. nov.</title>
        <authorList>
            <person name="Scarborough M.J."/>
            <person name="Myers K.S."/>
            <person name="Donohue T.J."/>
            <person name="Noguera D.R."/>
        </authorList>
    </citation>
    <scope>NUCLEOTIDE SEQUENCE</scope>
    <source>
        <strain evidence="6">LCO1.1</strain>
    </source>
</reference>
<dbReference type="InterPro" id="IPR000847">
    <property type="entry name" value="LysR_HTH_N"/>
</dbReference>